<evidence type="ECO:0000313" key="1">
    <source>
        <dbReference type="EMBL" id="KAJ9083394.1"/>
    </source>
</evidence>
<accession>A0ACC2U8M4</accession>
<keyword evidence="2" id="KW-1185">Reference proteome</keyword>
<organism evidence="1 2">
    <name type="scientific">Entomophthora muscae</name>
    <dbReference type="NCBI Taxonomy" id="34485"/>
    <lineage>
        <taxon>Eukaryota</taxon>
        <taxon>Fungi</taxon>
        <taxon>Fungi incertae sedis</taxon>
        <taxon>Zoopagomycota</taxon>
        <taxon>Entomophthoromycotina</taxon>
        <taxon>Entomophthoromycetes</taxon>
        <taxon>Entomophthorales</taxon>
        <taxon>Entomophthoraceae</taxon>
        <taxon>Entomophthora</taxon>
    </lineage>
</organism>
<evidence type="ECO:0000313" key="2">
    <source>
        <dbReference type="Proteomes" id="UP001165960"/>
    </source>
</evidence>
<dbReference type="EMBL" id="QTSX02001014">
    <property type="protein sequence ID" value="KAJ9083394.1"/>
    <property type="molecule type" value="Genomic_DNA"/>
</dbReference>
<sequence length="71" mass="7596">MDDEDACSTPYHNFSPSPQYRPVLGVCHSLHATSPENVRSATPPSSIGILCTASFSCTRSLLVPYFGHAAV</sequence>
<name>A0ACC2U8M4_9FUNG</name>
<proteinExistence type="predicted"/>
<reference evidence="1" key="1">
    <citation type="submission" date="2022-04" db="EMBL/GenBank/DDBJ databases">
        <title>Genome of the entomopathogenic fungus Entomophthora muscae.</title>
        <authorList>
            <person name="Elya C."/>
            <person name="Lovett B.R."/>
            <person name="Lee E."/>
            <person name="Macias A.M."/>
            <person name="Hajek A.E."/>
            <person name="De Bivort B.L."/>
            <person name="Kasson M.T."/>
            <person name="De Fine Licht H.H."/>
            <person name="Stajich J.E."/>
        </authorList>
    </citation>
    <scope>NUCLEOTIDE SEQUENCE</scope>
    <source>
        <strain evidence="1">Berkeley</strain>
    </source>
</reference>
<dbReference type="Proteomes" id="UP001165960">
    <property type="component" value="Unassembled WGS sequence"/>
</dbReference>
<protein>
    <submittedName>
        <fullName evidence="1">Uncharacterized protein</fullName>
    </submittedName>
</protein>
<gene>
    <name evidence="1" type="ORF">DSO57_1035124</name>
</gene>
<comment type="caution">
    <text evidence="1">The sequence shown here is derived from an EMBL/GenBank/DDBJ whole genome shotgun (WGS) entry which is preliminary data.</text>
</comment>